<dbReference type="PANTHER" id="PTHR31476:SF15">
    <property type="entry name" value="ASSOCIATED SALT-INDUCIBLE PROTEIN, PUTATIVE-RELATED"/>
    <property type="match status" value="1"/>
</dbReference>
<dbReference type="InterPro" id="IPR021099">
    <property type="entry name" value="PORR_domain"/>
</dbReference>
<evidence type="ECO:0000313" key="3">
    <source>
        <dbReference type="EMBL" id="KAF8722380.1"/>
    </source>
</evidence>
<keyword evidence="4" id="KW-1185">Reference proteome</keyword>
<feature type="region of interest" description="Disordered" evidence="1">
    <location>
        <begin position="106"/>
        <end position="130"/>
    </location>
</feature>
<protein>
    <recommendedName>
        <fullName evidence="2">PORR domain-containing protein</fullName>
    </recommendedName>
</protein>
<dbReference type="PANTHER" id="PTHR31476">
    <property type="entry name" value="PROTEIN WHAT'S THIS FACTOR 1 HOMOLOG, CHLOROPLASTIC"/>
    <property type="match status" value="1"/>
</dbReference>
<name>A0A835C531_9POAL</name>
<dbReference type="EMBL" id="JACEFO010001673">
    <property type="protein sequence ID" value="KAF8722380.1"/>
    <property type="molecule type" value="Genomic_DNA"/>
</dbReference>
<evidence type="ECO:0000313" key="4">
    <source>
        <dbReference type="Proteomes" id="UP000636709"/>
    </source>
</evidence>
<dbReference type="OrthoDB" id="1894875at2759"/>
<evidence type="ECO:0000259" key="2">
    <source>
        <dbReference type="Pfam" id="PF11955"/>
    </source>
</evidence>
<organism evidence="3 4">
    <name type="scientific">Digitaria exilis</name>
    <dbReference type="NCBI Taxonomy" id="1010633"/>
    <lineage>
        <taxon>Eukaryota</taxon>
        <taxon>Viridiplantae</taxon>
        <taxon>Streptophyta</taxon>
        <taxon>Embryophyta</taxon>
        <taxon>Tracheophyta</taxon>
        <taxon>Spermatophyta</taxon>
        <taxon>Magnoliopsida</taxon>
        <taxon>Liliopsida</taxon>
        <taxon>Poales</taxon>
        <taxon>Poaceae</taxon>
        <taxon>PACMAD clade</taxon>
        <taxon>Panicoideae</taxon>
        <taxon>Panicodae</taxon>
        <taxon>Paniceae</taxon>
        <taxon>Anthephorinae</taxon>
        <taxon>Digitaria</taxon>
    </lineage>
</organism>
<dbReference type="InterPro" id="IPR045040">
    <property type="entry name" value="PORR_fam"/>
</dbReference>
<evidence type="ECO:0000256" key="1">
    <source>
        <dbReference type="SAM" id="MobiDB-lite"/>
    </source>
</evidence>
<dbReference type="Proteomes" id="UP000636709">
    <property type="component" value="Unassembled WGS sequence"/>
</dbReference>
<dbReference type="AlphaFoldDB" id="A0A835C531"/>
<accession>A0A835C531</accession>
<proteinExistence type="predicted"/>
<comment type="caution">
    <text evidence="3">The sequence shown here is derived from an EMBL/GenBank/DDBJ whole genome shotgun (WGS) entry which is preliminary data.</text>
</comment>
<sequence length="533" mass="58774">MANGAFLLSPEPASMFLDGEGFSGTNPLFHTIQDSGYGSAVSHSPIVPNPRKKRSARQLQTGWTRRRMKLIPAASYLGGGKYGPRNGALRPKRLLLLPCVSPRVEPIQPNGTIAQPRRSPNHPNRAGPARAGGRAAAVAAASPFPMPSPLRRVPARLLHARGKTTSAQHVAARHLDHAFERLAAAHLPLVAASPLVDALRASPAETLALPDLARRLPLRLHRRGPLHFLRLFPRIFSLRPPLPLSLSLTPDAAGLLAVASSPADAARTLHRLLAMSDSRALPLRAVFRVWRELALPDDFEDSVVAGHPHLFRLAPNPTEPNTHVLHLVADPAAEDFTPAVDKTRPDRYAFKLQYPPGFRLTKEYRKKVKEWQQLPYTGPYEVVCPRAGKSKRVSKLARRKMEKRAVGIAHEFLSLTVEKMVEVEKFSQFRKWFGIEVNVRDVFLDHPGIFYLSAKGKRHTVFLREAYDRGKLVAPNEVSEARAKLVELMLLRRRGLGNANSSANMASGATADAKESGADFVENEDCLLDESET</sequence>
<dbReference type="Pfam" id="PF11955">
    <property type="entry name" value="PORR"/>
    <property type="match status" value="1"/>
</dbReference>
<feature type="region of interest" description="Disordered" evidence="1">
    <location>
        <begin position="40"/>
        <end position="59"/>
    </location>
</feature>
<dbReference type="GO" id="GO:0003723">
    <property type="term" value="F:RNA binding"/>
    <property type="evidence" value="ECO:0007669"/>
    <property type="project" value="InterPro"/>
</dbReference>
<feature type="domain" description="PORR" evidence="2">
    <location>
        <begin position="176"/>
        <end position="493"/>
    </location>
</feature>
<gene>
    <name evidence="3" type="ORF">HU200_022489</name>
</gene>
<reference evidence="3" key="1">
    <citation type="submission" date="2020-07" db="EMBL/GenBank/DDBJ databases">
        <title>Genome sequence and genetic diversity analysis of an under-domesticated orphan crop, white fonio (Digitaria exilis).</title>
        <authorList>
            <person name="Bennetzen J.L."/>
            <person name="Chen S."/>
            <person name="Ma X."/>
            <person name="Wang X."/>
            <person name="Yssel A.E.J."/>
            <person name="Chaluvadi S.R."/>
            <person name="Johnson M."/>
            <person name="Gangashetty P."/>
            <person name="Hamidou F."/>
            <person name="Sanogo M.D."/>
            <person name="Zwaenepoel A."/>
            <person name="Wallace J."/>
            <person name="Van De Peer Y."/>
            <person name="Van Deynze A."/>
        </authorList>
    </citation>
    <scope>NUCLEOTIDE SEQUENCE</scope>
    <source>
        <tissue evidence="3">Leaves</tissue>
    </source>
</reference>